<feature type="domain" description="Glycosyltransferase 2-like" evidence="1">
    <location>
        <begin position="3"/>
        <end position="167"/>
    </location>
</feature>
<dbReference type="EC" id="2.4.-.-" evidence="2"/>
<sequence length="323" mass="36896">MISVIMAAYNASKYIGLAIESVLNQTFREFELLIVDDHSTDSTLDIIKYYADQDSRIQVLQTEQNSGASTARNVAIRAAKYPWLAIMDSDDIAQPERFEKQMNAAKEKPHVVAWGTYACHISSTGKVLSLVKQGAKTEEEFYQSWQEGHIPFVIHPSTLINREIFEKAGGYVELLENYSLTPAEDFELVARLGNFGPILVIPEPLLLYRVHSSSQSMQKFFWQKKVARYVVTRHRAKLAGNKEPLLSQFLKEYDSQAVMSRLAQQLRTLGQFWYRKAGLFFADQDYIRAGLYLGIAIAANPSYSIPRLWHQKLSPKTRMSMRE</sequence>
<dbReference type="CDD" id="cd00761">
    <property type="entry name" value="Glyco_tranf_GTA_type"/>
    <property type="match status" value="1"/>
</dbReference>
<dbReference type="Pfam" id="PF00535">
    <property type="entry name" value="Glycos_transf_2"/>
    <property type="match status" value="1"/>
</dbReference>
<dbReference type="GO" id="GO:0016757">
    <property type="term" value="F:glycosyltransferase activity"/>
    <property type="evidence" value="ECO:0007669"/>
    <property type="project" value="UniProtKB-KW"/>
</dbReference>
<dbReference type="SUPFAM" id="SSF53448">
    <property type="entry name" value="Nucleotide-diphospho-sugar transferases"/>
    <property type="match status" value="1"/>
</dbReference>
<organism evidence="2 3">
    <name type="scientific">Limnoraphis robusta CCNP1315</name>
    <dbReference type="NCBI Taxonomy" id="3110306"/>
    <lineage>
        <taxon>Bacteria</taxon>
        <taxon>Bacillati</taxon>
        <taxon>Cyanobacteriota</taxon>
        <taxon>Cyanophyceae</taxon>
        <taxon>Oscillatoriophycideae</taxon>
        <taxon>Oscillatoriales</taxon>
        <taxon>Sirenicapillariaceae</taxon>
        <taxon>Limnoraphis</taxon>
    </lineage>
</organism>
<evidence type="ECO:0000313" key="3">
    <source>
        <dbReference type="Proteomes" id="UP001301728"/>
    </source>
</evidence>
<evidence type="ECO:0000313" key="2">
    <source>
        <dbReference type="EMBL" id="MEA5519689.1"/>
    </source>
</evidence>
<accession>A0ABU5TXT3</accession>
<keyword evidence="2" id="KW-0328">Glycosyltransferase</keyword>
<dbReference type="InterPro" id="IPR050834">
    <property type="entry name" value="Glycosyltransf_2"/>
</dbReference>
<dbReference type="Gene3D" id="3.90.550.10">
    <property type="entry name" value="Spore Coat Polysaccharide Biosynthesis Protein SpsA, Chain A"/>
    <property type="match status" value="1"/>
</dbReference>
<dbReference type="Proteomes" id="UP001301728">
    <property type="component" value="Unassembled WGS sequence"/>
</dbReference>
<dbReference type="InterPro" id="IPR001173">
    <property type="entry name" value="Glyco_trans_2-like"/>
</dbReference>
<dbReference type="RefSeq" id="WP_323218959.1">
    <property type="nucleotide sequence ID" value="NZ_JAYGHT010000068.1"/>
</dbReference>
<evidence type="ECO:0000259" key="1">
    <source>
        <dbReference type="Pfam" id="PF00535"/>
    </source>
</evidence>
<keyword evidence="2" id="KW-0808">Transferase</keyword>
<proteinExistence type="predicted"/>
<keyword evidence="3" id="KW-1185">Reference proteome</keyword>
<name>A0ABU5TXT3_9CYAN</name>
<dbReference type="PANTHER" id="PTHR43685:SF2">
    <property type="entry name" value="GLYCOSYLTRANSFERASE 2-LIKE DOMAIN-CONTAINING PROTEIN"/>
    <property type="match status" value="1"/>
</dbReference>
<protein>
    <submittedName>
        <fullName evidence="2">Glycosyltransferase family 2 protein</fullName>
        <ecNumber evidence="2">2.4.-.-</ecNumber>
    </submittedName>
</protein>
<dbReference type="InterPro" id="IPR029044">
    <property type="entry name" value="Nucleotide-diphossugar_trans"/>
</dbReference>
<reference evidence="2 3" key="1">
    <citation type="submission" date="2023-12" db="EMBL/GenBank/DDBJ databases">
        <title>Baltic Sea Cyanobacteria.</title>
        <authorList>
            <person name="Delbaje E."/>
            <person name="Fewer D.P."/>
            <person name="Shishido T.K."/>
        </authorList>
    </citation>
    <scope>NUCLEOTIDE SEQUENCE [LARGE SCALE GENOMIC DNA]</scope>
    <source>
        <strain evidence="2 3">CCNP 1315</strain>
    </source>
</reference>
<comment type="caution">
    <text evidence="2">The sequence shown here is derived from an EMBL/GenBank/DDBJ whole genome shotgun (WGS) entry which is preliminary data.</text>
</comment>
<dbReference type="PANTHER" id="PTHR43685">
    <property type="entry name" value="GLYCOSYLTRANSFERASE"/>
    <property type="match status" value="1"/>
</dbReference>
<gene>
    <name evidence="2" type="ORF">VB854_12125</name>
</gene>
<dbReference type="EMBL" id="JAYGHT010000068">
    <property type="protein sequence ID" value="MEA5519689.1"/>
    <property type="molecule type" value="Genomic_DNA"/>
</dbReference>